<feature type="domain" description="HTH hxlR-type" evidence="4">
    <location>
        <begin position="18"/>
        <end position="118"/>
    </location>
</feature>
<keyword evidence="1" id="KW-0805">Transcription regulation</keyword>
<sequence length="121" mass="13663">MDARTRAERDGSDGVAGCRLDDFLNFLAQRWMSHVVWTLAQHPAIRFGALRRALPGEISARVLSNRLKALEEEGFVVRRDLGTLPLHVEYSLTPRGRLLDAELRRGEAQIGRTKIADAKER</sequence>
<dbReference type="EMBL" id="JAAKZF010000048">
    <property type="protein sequence ID" value="NGO54285.1"/>
    <property type="molecule type" value="Genomic_DNA"/>
</dbReference>
<comment type="caution">
    <text evidence="5">The sequence shown here is derived from an EMBL/GenBank/DDBJ whole genome shotgun (WGS) entry which is preliminary data.</text>
</comment>
<name>A0A6G4WHK8_9HYPH</name>
<dbReference type="AlphaFoldDB" id="A0A6G4WHK8"/>
<accession>A0A6G4WHK8</accession>
<evidence type="ECO:0000256" key="3">
    <source>
        <dbReference type="ARBA" id="ARBA00023163"/>
    </source>
</evidence>
<gene>
    <name evidence="5" type="ORF">G6N73_24670</name>
</gene>
<dbReference type="Pfam" id="PF01638">
    <property type="entry name" value="HxlR"/>
    <property type="match status" value="1"/>
</dbReference>
<dbReference type="PANTHER" id="PTHR33204:SF37">
    <property type="entry name" value="HTH-TYPE TRANSCRIPTIONAL REGULATOR YODB"/>
    <property type="match status" value="1"/>
</dbReference>
<protein>
    <submittedName>
        <fullName evidence="5">Helix-turn-helix transcriptional regulator</fullName>
    </submittedName>
</protein>
<evidence type="ECO:0000256" key="1">
    <source>
        <dbReference type="ARBA" id="ARBA00023015"/>
    </source>
</evidence>
<dbReference type="RefSeq" id="WP_008837398.1">
    <property type="nucleotide sequence ID" value="NZ_JAAKZF010000048.1"/>
</dbReference>
<reference evidence="5 6" key="1">
    <citation type="submission" date="2020-02" db="EMBL/GenBank/DDBJ databases">
        <title>Genome sequence of strain CCNWXJ40-4.</title>
        <authorList>
            <person name="Gao J."/>
            <person name="Sun J."/>
        </authorList>
    </citation>
    <scope>NUCLEOTIDE SEQUENCE [LARGE SCALE GENOMIC DNA]</scope>
    <source>
        <strain evidence="5 6">CCNWXJ 40-4</strain>
    </source>
</reference>
<dbReference type="SUPFAM" id="SSF46785">
    <property type="entry name" value="Winged helix' DNA-binding domain"/>
    <property type="match status" value="1"/>
</dbReference>
<evidence type="ECO:0000313" key="5">
    <source>
        <dbReference type="EMBL" id="NGO54285.1"/>
    </source>
</evidence>
<dbReference type="PROSITE" id="PS51118">
    <property type="entry name" value="HTH_HXLR"/>
    <property type="match status" value="1"/>
</dbReference>
<dbReference type="InterPro" id="IPR036388">
    <property type="entry name" value="WH-like_DNA-bd_sf"/>
</dbReference>
<evidence type="ECO:0000313" key="6">
    <source>
        <dbReference type="Proteomes" id="UP001642900"/>
    </source>
</evidence>
<evidence type="ECO:0000256" key="2">
    <source>
        <dbReference type="ARBA" id="ARBA00023125"/>
    </source>
</evidence>
<dbReference type="GO" id="GO:0003677">
    <property type="term" value="F:DNA binding"/>
    <property type="evidence" value="ECO:0007669"/>
    <property type="project" value="UniProtKB-KW"/>
</dbReference>
<proteinExistence type="predicted"/>
<organism evidence="5 6">
    <name type="scientific">Allomesorhizobium camelthorni</name>
    <dbReference type="NCBI Taxonomy" id="475069"/>
    <lineage>
        <taxon>Bacteria</taxon>
        <taxon>Pseudomonadati</taxon>
        <taxon>Pseudomonadota</taxon>
        <taxon>Alphaproteobacteria</taxon>
        <taxon>Hyphomicrobiales</taxon>
        <taxon>Phyllobacteriaceae</taxon>
        <taxon>Allomesorhizobium</taxon>
    </lineage>
</organism>
<keyword evidence="2" id="KW-0238">DNA-binding</keyword>
<evidence type="ECO:0000259" key="4">
    <source>
        <dbReference type="PROSITE" id="PS51118"/>
    </source>
</evidence>
<dbReference type="PANTHER" id="PTHR33204">
    <property type="entry name" value="TRANSCRIPTIONAL REGULATOR, MARR FAMILY"/>
    <property type="match status" value="1"/>
</dbReference>
<dbReference type="Gene3D" id="1.10.10.10">
    <property type="entry name" value="Winged helix-like DNA-binding domain superfamily/Winged helix DNA-binding domain"/>
    <property type="match status" value="1"/>
</dbReference>
<keyword evidence="6" id="KW-1185">Reference proteome</keyword>
<dbReference type="InterPro" id="IPR002577">
    <property type="entry name" value="HTH_HxlR"/>
</dbReference>
<keyword evidence="3" id="KW-0804">Transcription</keyword>
<dbReference type="Proteomes" id="UP001642900">
    <property type="component" value="Unassembled WGS sequence"/>
</dbReference>
<dbReference type="InterPro" id="IPR036390">
    <property type="entry name" value="WH_DNA-bd_sf"/>
</dbReference>